<feature type="transmembrane region" description="Helical" evidence="1">
    <location>
        <begin position="45"/>
        <end position="63"/>
    </location>
</feature>
<sequence>MAHTGCNVNHFAFFWSHAGSIECLADSGSSSMTGSSTSTIKLELFHFYTVGAFSSCTAVLVLRRQGMLIWHTRLEPI</sequence>
<evidence type="ECO:0000256" key="1">
    <source>
        <dbReference type="SAM" id="Phobius"/>
    </source>
</evidence>
<reference evidence="2" key="2">
    <citation type="journal article" date="2015" name="Fish Shellfish Immunol.">
        <title>Early steps in the European eel (Anguilla anguilla)-Vibrio vulnificus interaction in the gills: Role of the RtxA13 toxin.</title>
        <authorList>
            <person name="Callol A."/>
            <person name="Pajuelo D."/>
            <person name="Ebbesson L."/>
            <person name="Teles M."/>
            <person name="MacKenzie S."/>
            <person name="Amaro C."/>
        </authorList>
    </citation>
    <scope>NUCLEOTIDE SEQUENCE</scope>
</reference>
<keyword evidence="1" id="KW-1133">Transmembrane helix</keyword>
<proteinExistence type="predicted"/>
<keyword evidence="1" id="KW-0472">Membrane</keyword>
<organism evidence="2">
    <name type="scientific">Anguilla anguilla</name>
    <name type="common">European freshwater eel</name>
    <name type="synonym">Muraena anguilla</name>
    <dbReference type="NCBI Taxonomy" id="7936"/>
    <lineage>
        <taxon>Eukaryota</taxon>
        <taxon>Metazoa</taxon>
        <taxon>Chordata</taxon>
        <taxon>Craniata</taxon>
        <taxon>Vertebrata</taxon>
        <taxon>Euteleostomi</taxon>
        <taxon>Actinopterygii</taxon>
        <taxon>Neopterygii</taxon>
        <taxon>Teleostei</taxon>
        <taxon>Anguilliformes</taxon>
        <taxon>Anguillidae</taxon>
        <taxon>Anguilla</taxon>
    </lineage>
</organism>
<keyword evidence="1" id="KW-0812">Transmembrane</keyword>
<name>A0A0E9XVR3_ANGAN</name>
<dbReference type="EMBL" id="GBXM01002066">
    <property type="protein sequence ID" value="JAI06512.1"/>
    <property type="molecule type" value="Transcribed_RNA"/>
</dbReference>
<reference evidence="2" key="1">
    <citation type="submission" date="2014-11" db="EMBL/GenBank/DDBJ databases">
        <authorList>
            <person name="Amaro Gonzalez C."/>
        </authorList>
    </citation>
    <scope>NUCLEOTIDE SEQUENCE</scope>
</reference>
<protein>
    <submittedName>
        <fullName evidence="2">Uncharacterized protein</fullName>
    </submittedName>
</protein>
<evidence type="ECO:0000313" key="2">
    <source>
        <dbReference type="EMBL" id="JAI06512.1"/>
    </source>
</evidence>
<dbReference type="AlphaFoldDB" id="A0A0E9XVR3"/>
<accession>A0A0E9XVR3</accession>